<dbReference type="PRINTS" id="PR00507">
    <property type="entry name" value="N12N6MTFRASE"/>
</dbReference>
<gene>
    <name evidence="4" type="ORF">QQ008_07375</name>
</gene>
<dbReference type="Proteomes" id="UP001172082">
    <property type="component" value="Unassembled WGS sequence"/>
</dbReference>
<evidence type="ECO:0000256" key="2">
    <source>
        <dbReference type="ARBA" id="ARBA00022747"/>
    </source>
</evidence>
<dbReference type="RefSeq" id="WP_346751201.1">
    <property type="nucleotide sequence ID" value="NZ_JAUJEA010000002.1"/>
</dbReference>
<proteinExistence type="inferred from homology"/>
<keyword evidence="5" id="KW-1185">Reference proteome</keyword>
<dbReference type="Gene3D" id="3.40.50.150">
    <property type="entry name" value="Vaccinia Virus protein VP39"/>
    <property type="match status" value="1"/>
</dbReference>
<keyword evidence="4" id="KW-0489">Methyltransferase</keyword>
<keyword evidence="4" id="KW-0808">Transferase</keyword>
<dbReference type="InterPro" id="IPR003356">
    <property type="entry name" value="DNA_methylase_A-5"/>
</dbReference>
<comment type="similarity">
    <text evidence="1">Belongs to the N(4)/N(6)-methyltransferase family.</text>
</comment>
<dbReference type="PROSITE" id="PS00092">
    <property type="entry name" value="N6_MTASE"/>
    <property type="match status" value="1"/>
</dbReference>
<evidence type="ECO:0000313" key="4">
    <source>
        <dbReference type="EMBL" id="MDN5201175.1"/>
    </source>
</evidence>
<name>A0ABT8KKD6_9BACT</name>
<comment type="caution">
    <text evidence="4">The sequence shown here is derived from an EMBL/GenBank/DDBJ whole genome shotgun (WGS) entry which is preliminary data.</text>
</comment>
<dbReference type="InterPro" id="IPR029063">
    <property type="entry name" value="SAM-dependent_MTases_sf"/>
</dbReference>
<dbReference type="GO" id="GO:0032259">
    <property type="term" value="P:methylation"/>
    <property type="evidence" value="ECO:0007669"/>
    <property type="project" value="UniProtKB-KW"/>
</dbReference>
<sequence length="536" mass="62192">MTVEVTYNQEKERDELLFSEELSKETETFLKEKIGLNQHFRNPKKWLGVNHPSYRTYIKELKSALLKEKPIESVELQPSFSPSEENIDNNKFSYVTISYNKDGTTEYDNYVVFDSYKKVAGYVAESFGKQKFGSAYKGASIYPRNYKRKARTLLKEGKVIAPKKDAPLEEIKEAGKNVDPKDLSKAAIPHGKSDYLDKVIAHMHDEYATGKRVTKGQIEKLAKELEIPNMGIMWEMVELSWMLWYRNLYRDPKPFENRLDKMIHFWHNVQPTYAYSDSSKEIYKQYSTPCPISAIIAQYTDMDNATKIFEPSAGNGLLLVGAVPSKTHANEIDKTRLKSLEFVGFDTITSYNATEPFPEKLDKTFDVVVTNPPFAKWEEDKYDKEFIVGRYFNNQRGLVRHMRLEHVMSGLALHTMKDQGRAALLIMGHQLFDEKDGLLGRYRPFFNWLFRHYHVNDVINMNSFKLYNKQGAVERTMLVLISGRKKKPKGASPTQKEAAHFQDIVNSFRELWERVKPHVKGELDTVINQLKTELRQ</sequence>
<dbReference type="SUPFAM" id="SSF53335">
    <property type="entry name" value="S-adenosyl-L-methionine-dependent methyltransferases"/>
    <property type="match status" value="1"/>
</dbReference>
<dbReference type="EMBL" id="JAUJEA010000002">
    <property type="protein sequence ID" value="MDN5201175.1"/>
    <property type="molecule type" value="Genomic_DNA"/>
</dbReference>
<protein>
    <submittedName>
        <fullName evidence="4">N-6 DNA methylase</fullName>
    </submittedName>
</protein>
<evidence type="ECO:0000256" key="1">
    <source>
        <dbReference type="ARBA" id="ARBA00006594"/>
    </source>
</evidence>
<dbReference type="Pfam" id="PF02384">
    <property type="entry name" value="N6_Mtase"/>
    <property type="match status" value="1"/>
</dbReference>
<dbReference type="InterPro" id="IPR002052">
    <property type="entry name" value="DNA_methylase_N6_adenine_CS"/>
</dbReference>
<dbReference type="GO" id="GO:0008168">
    <property type="term" value="F:methyltransferase activity"/>
    <property type="evidence" value="ECO:0007669"/>
    <property type="project" value="UniProtKB-KW"/>
</dbReference>
<evidence type="ECO:0000313" key="5">
    <source>
        <dbReference type="Proteomes" id="UP001172082"/>
    </source>
</evidence>
<accession>A0ABT8KKD6</accession>
<reference evidence="4" key="1">
    <citation type="submission" date="2023-06" db="EMBL/GenBank/DDBJ databases">
        <title>Genomic of Parafulvivirga corallium.</title>
        <authorList>
            <person name="Wang G."/>
        </authorList>
    </citation>
    <scope>NUCLEOTIDE SEQUENCE</scope>
    <source>
        <strain evidence="4">BMA10</strain>
    </source>
</reference>
<evidence type="ECO:0000259" key="3">
    <source>
        <dbReference type="Pfam" id="PF02384"/>
    </source>
</evidence>
<keyword evidence="2" id="KW-0680">Restriction system</keyword>
<feature type="domain" description="DNA methylase adenine-specific" evidence="3">
    <location>
        <begin position="360"/>
        <end position="435"/>
    </location>
</feature>
<organism evidence="4 5">
    <name type="scientific">Splendidivirga corallicola</name>
    <dbReference type="NCBI Taxonomy" id="3051826"/>
    <lineage>
        <taxon>Bacteria</taxon>
        <taxon>Pseudomonadati</taxon>
        <taxon>Bacteroidota</taxon>
        <taxon>Cytophagia</taxon>
        <taxon>Cytophagales</taxon>
        <taxon>Splendidivirgaceae</taxon>
        <taxon>Splendidivirga</taxon>
    </lineage>
</organism>